<accession>A0A1W4XKN0</accession>
<evidence type="ECO:0000256" key="3">
    <source>
        <dbReference type="ARBA" id="ARBA00012662"/>
    </source>
</evidence>
<dbReference type="Gene3D" id="3.20.20.80">
    <property type="entry name" value="Glycosidases"/>
    <property type="match status" value="1"/>
</dbReference>
<evidence type="ECO:0000256" key="8">
    <source>
        <dbReference type="ARBA" id="ARBA00074133"/>
    </source>
</evidence>
<protein>
    <recommendedName>
        <fullName evidence="8">Putative alpha-L-fucosidase</fullName>
        <ecNumber evidence="3">3.2.1.51</ecNumber>
    </recommendedName>
    <alternativeName>
        <fullName evidence="9">Alpha-L-fucoside fucohydrolase</fullName>
    </alternativeName>
</protein>
<dbReference type="FunFam" id="3.20.20.80:FF:000027">
    <property type="entry name" value="Alpha-L-fucosidase"/>
    <property type="match status" value="1"/>
</dbReference>
<dbReference type="PIRSF" id="PIRSF001092">
    <property type="entry name" value="Alpha-L-fucosidase"/>
    <property type="match status" value="1"/>
</dbReference>
<keyword evidence="7 10" id="KW-0326">Glycosidase</keyword>
<evidence type="ECO:0000313" key="14">
    <source>
        <dbReference type="RefSeq" id="XP_018333023.1"/>
    </source>
</evidence>
<name>A0A1W4XKN0_AGRPL</name>
<dbReference type="InParanoid" id="A0A1W4XKN0"/>
<dbReference type="GO" id="GO:0016139">
    <property type="term" value="P:glycoside catabolic process"/>
    <property type="evidence" value="ECO:0007669"/>
    <property type="project" value="TreeGrafter"/>
</dbReference>
<dbReference type="SMART" id="SM00812">
    <property type="entry name" value="Alpha_L_fucos"/>
    <property type="match status" value="1"/>
</dbReference>
<feature type="domain" description="Glycoside hydrolase family 29 N-terminal" evidence="11">
    <location>
        <begin position="25"/>
        <end position="361"/>
    </location>
</feature>
<dbReference type="AlphaFoldDB" id="A0A1W4XKN0"/>
<keyword evidence="6" id="KW-0325">Glycoprotein</keyword>
<feature type="domain" description="Alpha-L-fucosidase C-terminal" evidence="12">
    <location>
        <begin position="372"/>
        <end position="457"/>
    </location>
</feature>
<evidence type="ECO:0000256" key="1">
    <source>
        <dbReference type="ARBA" id="ARBA00004071"/>
    </source>
</evidence>
<dbReference type="Pfam" id="PF01120">
    <property type="entry name" value="Alpha_L_fucos"/>
    <property type="match status" value="1"/>
</dbReference>
<keyword evidence="5 10" id="KW-0378">Hydrolase</keyword>
<evidence type="ECO:0000256" key="7">
    <source>
        <dbReference type="ARBA" id="ARBA00023295"/>
    </source>
</evidence>
<dbReference type="InterPro" id="IPR013780">
    <property type="entry name" value="Glyco_hydro_b"/>
</dbReference>
<evidence type="ECO:0000256" key="10">
    <source>
        <dbReference type="PIRNR" id="PIRNR001092"/>
    </source>
</evidence>
<dbReference type="PANTHER" id="PTHR10030:SF37">
    <property type="entry name" value="ALPHA-L-FUCOSIDASE-RELATED"/>
    <property type="match status" value="1"/>
</dbReference>
<evidence type="ECO:0000259" key="12">
    <source>
        <dbReference type="Pfam" id="PF16757"/>
    </source>
</evidence>
<sequence length="459" mass="53606">MNMYANTVSFILLFTSCIFYQVLLVKSFKYKSTWESLDKRPLPSWYDEAKIGIFIHWGVFSVPSFGSEWFWQFWKGQRKAEYVEFMTKNYPPRFTYQDFGKEFTAEFFNPNEWAELFEKSGAKYVVLTSKHHEGFTLWPSEFSYSWNAKDLGPHRDLVGELADAVRSKTKIHFGLYHSFFEWFNPMYNADEAANFSRNIFPVRKAIPEMKELVNTYKPDVFWSDGAGEVPVEYWQSREFLAWLYNESPVKEIVVVNDRWGKNTSCLHGGFFTCNDRYNPGTLQSHKWENAMTLDKHSWGYRRNAPLNEYLTTHELIKTLAQTVSCGGNLLVNIGPTKEGTIIPIFQERLLDLGTWLSLNGEAIYNTTTWTYQNDTVNSDVWYTSKKNYVYAIVLSWPDRNILSIGAVVDLFSKSPPSSVTLLENNEKLEWNIDDNIVKINLDDKALTKNNWAWVVKFNK</sequence>
<evidence type="ECO:0000256" key="9">
    <source>
        <dbReference type="ARBA" id="ARBA00081661"/>
    </source>
</evidence>
<dbReference type="GO" id="GO:0005764">
    <property type="term" value="C:lysosome"/>
    <property type="evidence" value="ECO:0007669"/>
    <property type="project" value="TreeGrafter"/>
</dbReference>
<dbReference type="InterPro" id="IPR016286">
    <property type="entry name" value="FUC_metazoa-typ"/>
</dbReference>
<dbReference type="STRING" id="224129.A0A1W4XKN0"/>
<dbReference type="GeneID" id="108742340"/>
<dbReference type="InterPro" id="IPR000933">
    <property type="entry name" value="Glyco_hydro_29"/>
</dbReference>
<evidence type="ECO:0000256" key="6">
    <source>
        <dbReference type="ARBA" id="ARBA00023180"/>
    </source>
</evidence>
<gene>
    <name evidence="14" type="primary">LOC108742340</name>
</gene>
<reference evidence="14" key="1">
    <citation type="submission" date="2025-08" db="UniProtKB">
        <authorList>
            <consortium name="RefSeq"/>
        </authorList>
    </citation>
    <scope>IDENTIFICATION</scope>
    <source>
        <tissue evidence="14">Entire body</tissue>
    </source>
</reference>
<dbReference type="EC" id="3.2.1.51" evidence="3"/>
<evidence type="ECO:0000256" key="4">
    <source>
        <dbReference type="ARBA" id="ARBA00022729"/>
    </source>
</evidence>
<organism evidence="13 14">
    <name type="scientific">Agrilus planipennis</name>
    <name type="common">Emerald ash borer</name>
    <name type="synonym">Agrilus marcopoli</name>
    <dbReference type="NCBI Taxonomy" id="224129"/>
    <lineage>
        <taxon>Eukaryota</taxon>
        <taxon>Metazoa</taxon>
        <taxon>Ecdysozoa</taxon>
        <taxon>Arthropoda</taxon>
        <taxon>Hexapoda</taxon>
        <taxon>Insecta</taxon>
        <taxon>Pterygota</taxon>
        <taxon>Neoptera</taxon>
        <taxon>Endopterygota</taxon>
        <taxon>Coleoptera</taxon>
        <taxon>Polyphaga</taxon>
        <taxon>Elateriformia</taxon>
        <taxon>Buprestoidea</taxon>
        <taxon>Buprestidae</taxon>
        <taxon>Agrilinae</taxon>
        <taxon>Agrilus</taxon>
    </lineage>
</organism>
<dbReference type="SUPFAM" id="SSF51445">
    <property type="entry name" value="(Trans)glycosidases"/>
    <property type="match status" value="1"/>
</dbReference>
<dbReference type="GO" id="GO:0006004">
    <property type="term" value="P:fucose metabolic process"/>
    <property type="evidence" value="ECO:0007669"/>
    <property type="project" value="InterPro"/>
</dbReference>
<evidence type="ECO:0000259" key="11">
    <source>
        <dbReference type="Pfam" id="PF01120"/>
    </source>
</evidence>
<comment type="similarity">
    <text evidence="2 10">Belongs to the glycosyl hydrolase 29 family.</text>
</comment>
<comment type="function">
    <text evidence="1">Alpha-L-fucosidase is responsible for hydrolyzing the alpha-1,6-linked fucose joined to the reducing-end N-acetylglucosamine of the carbohydrate moieties of glycoproteins.</text>
</comment>
<dbReference type="GO" id="GO:0004560">
    <property type="term" value="F:alpha-L-fucosidase activity"/>
    <property type="evidence" value="ECO:0007669"/>
    <property type="project" value="UniProtKB-EC"/>
</dbReference>
<keyword evidence="4" id="KW-0732">Signal</keyword>
<dbReference type="Pfam" id="PF16757">
    <property type="entry name" value="Fucosidase_C"/>
    <property type="match status" value="1"/>
</dbReference>
<dbReference type="PANTHER" id="PTHR10030">
    <property type="entry name" value="ALPHA-L-FUCOSIDASE"/>
    <property type="match status" value="1"/>
</dbReference>
<evidence type="ECO:0000256" key="5">
    <source>
        <dbReference type="ARBA" id="ARBA00022801"/>
    </source>
</evidence>
<evidence type="ECO:0000313" key="13">
    <source>
        <dbReference type="Proteomes" id="UP000192223"/>
    </source>
</evidence>
<dbReference type="InterPro" id="IPR031919">
    <property type="entry name" value="Fucosidase_C"/>
</dbReference>
<dbReference type="Proteomes" id="UP000192223">
    <property type="component" value="Unplaced"/>
</dbReference>
<evidence type="ECO:0000256" key="2">
    <source>
        <dbReference type="ARBA" id="ARBA00007951"/>
    </source>
</evidence>
<proteinExistence type="inferred from homology"/>
<dbReference type="KEGG" id="apln:108742340"/>
<dbReference type="RefSeq" id="XP_018333023.1">
    <property type="nucleotide sequence ID" value="XM_018477521.2"/>
</dbReference>
<dbReference type="InterPro" id="IPR057739">
    <property type="entry name" value="Glyco_hydro_29_N"/>
</dbReference>
<dbReference type="InterPro" id="IPR017853">
    <property type="entry name" value="GH"/>
</dbReference>
<keyword evidence="13" id="KW-1185">Reference proteome</keyword>
<dbReference type="PRINTS" id="PR00741">
    <property type="entry name" value="GLHYDRLASE29"/>
</dbReference>
<dbReference type="Gene3D" id="2.60.40.1180">
    <property type="entry name" value="Golgi alpha-mannosidase II"/>
    <property type="match status" value="1"/>
</dbReference>
<dbReference type="OrthoDB" id="6039950at2759"/>
<dbReference type="FunCoup" id="A0A1W4XKN0">
    <property type="interactions" value="156"/>
</dbReference>